<dbReference type="FunFam" id="3.40.50.12230:FF:000001">
    <property type="entry name" value="Methionyl-tRNA formyltransferase"/>
    <property type="match status" value="1"/>
</dbReference>
<dbReference type="InterPro" id="IPR002376">
    <property type="entry name" value="Formyl_transf_N"/>
</dbReference>
<accession>A0A3N0VM90</accession>
<dbReference type="HAMAP" id="MF_00182">
    <property type="entry name" value="Formyl_trans"/>
    <property type="match status" value="1"/>
</dbReference>
<dbReference type="AlphaFoldDB" id="A0A3N0VM90"/>
<dbReference type="InterPro" id="IPR044135">
    <property type="entry name" value="Met-tRNA-FMT_C"/>
</dbReference>
<keyword evidence="3 5" id="KW-0808">Transferase</keyword>
<proteinExistence type="inferred from homology"/>
<dbReference type="RefSeq" id="WP_123209990.1">
    <property type="nucleotide sequence ID" value="NZ_RJVO01000001.1"/>
</dbReference>
<dbReference type="FunCoup" id="A0A3N0VM90">
    <property type="interactions" value="540"/>
</dbReference>
<dbReference type="InterPro" id="IPR011034">
    <property type="entry name" value="Formyl_transferase-like_C_sf"/>
</dbReference>
<dbReference type="InterPro" id="IPR005793">
    <property type="entry name" value="Formyl_trans_C"/>
</dbReference>
<dbReference type="Proteomes" id="UP000282106">
    <property type="component" value="Unassembled WGS sequence"/>
</dbReference>
<evidence type="ECO:0000259" key="8">
    <source>
        <dbReference type="Pfam" id="PF02911"/>
    </source>
</evidence>
<dbReference type="Pfam" id="PF00551">
    <property type="entry name" value="Formyl_trans_N"/>
    <property type="match status" value="1"/>
</dbReference>
<dbReference type="SUPFAM" id="SSF50486">
    <property type="entry name" value="FMT C-terminal domain-like"/>
    <property type="match status" value="1"/>
</dbReference>
<organism evidence="9 10">
    <name type="scientific">Stagnimonas aquatica</name>
    <dbReference type="NCBI Taxonomy" id="2689987"/>
    <lineage>
        <taxon>Bacteria</taxon>
        <taxon>Pseudomonadati</taxon>
        <taxon>Pseudomonadota</taxon>
        <taxon>Gammaproteobacteria</taxon>
        <taxon>Nevskiales</taxon>
        <taxon>Nevskiaceae</taxon>
        <taxon>Stagnimonas</taxon>
    </lineage>
</organism>
<evidence type="ECO:0000313" key="10">
    <source>
        <dbReference type="Proteomes" id="UP000282106"/>
    </source>
</evidence>
<evidence type="ECO:0000256" key="1">
    <source>
        <dbReference type="ARBA" id="ARBA00010699"/>
    </source>
</evidence>
<evidence type="ECO:0000256" key="2">
    <source>
        <dbReference type="ARBA" id="ARBA00012261"/>
    </source>
</evidence>
<keyword evidence="4 5" id="KW-0648">Protein biosynthesis</keyword>
<comment type="catalytic activity">
    <reaction evidence="5">
        <text>L-methionyl-tRNA(fMet) + (6R)-10-formyltetrahydrofolate = N-formyl-L-methionyl-tRNA(fMet) + (6S)-5,6,7,8-tetrahydrofolate + H(+)</text>
        <dbReference type="Rhea" id="RHEA:24380"/>
        <dbReference type="Rhea" id="RHEA-COMP:9952"/>
        <dbReference type="Rhea" id="RHEA-COMP:9953"/>
        <dbReference type="ChEBI" id="CHEBI:15378"/>
        <dbReference type="ChEBI" id="CHEBI:57453"/>
        <dbReference type="ChEBI" id="CHEBI:78530"/>
        <dbReference type="ChEBI" id="CHEBI:78844"/>
        <dbReference type="ChEBI" id="CHEBI:195366"/>
        <dbReference type="EC" id="2.1.2.9"/>
    </reaction>
</comment>
<feature type="binding site" evidence="5">
    <location>
        <begin position="110"/>
        <end position="113"/>
    </location>
    <ligand>
        <name>(6S)-5,6,7,8-tetrahydrofolate</name>
        <dbReference type="ChEBI" id="CHEBI:57453"/>
    </ligand>
</feature>
<dbReference type="PANTHER" id="PTHR11138">
    <property type="entry name" value="METHIONYL-TRNA FORMYLTRANSFERASE"/>
    <property type="match status" value="1"/>
</dbReference>
<evidence type="ECO:0000256" key="6">
    <source>
        <dbReference type="SAM" id="MobiDB-lite"/>
    </source>
</evidence>
<reference evidence="9 10" key="1">
    <citation type="submission" date="2018-10" db="EMBL/GenBank/DDBJ databases">
        <authorList>
            <person name="Chen W.-M."/>
        </authorList>
    </citation>
    <scope>NUCLEOTIDE SEQUENCE [LARGE SCALE GENOMIC DNA]</scope>
    <source>
        <strain evidence="9 10">THS-13</strain>
    </source>
</reference>
<dbReference type="GO" id="GO:0005829">
    <property type="term" value="C:cytosol"/>
    <property type="evidence" value="ECO:0007669"/>
    <property type="project" value="TreeGrafter"/>
</dbReference>
<dbReference type="GO" id="GO:0004479">
    <property type="term" value="F:methionyl-tRNA formyltransferase activity"/>
    <property type="evidence" value="ECO:0007669"/>
    <property type="project" value="UniProtKB-UniRule"/>
</dbReference>
<dbReference type="CDD" id="cd08704">
    <property type="entry name" value="Met_tRNA_FMT_C"/>
    <property type="match status" value="1"/>
</dbReference>
<comment type="function">
    <text evidence="5">Attaches a formyl group to the free amino group of methionyl-tRNA(fMet). The formyl group appears to play a dual role in the initiator identity of N-formylmethionyl-tRNA by promoting its recognition by IF2 and preventing the misappropriation of this tRNA by the elongation apparatus.</text>
</comment>
<gene>
    <name evidence="5" type="primary">fmt</name>
    <name evidence="9" type="ORF">ED208_00985</name>
</gene>
<keyword evidence="10" id="KW-1185">Reference proteome</keyword>
<feature type="domain" description="Formyl transferase N-terminal" evidence="7">
    <location>
        <begin position="1"/>
        <end position="179"/>
    </location>
</feature>
<dbReference type="SUPFAM" id="SSF53328">
    <property type="entry name" value="Formyltransferase"/>
    <property type="match status" value="1"/>
</dbReference>
<feature type="domain" description="Formyl transferase C-terminal" evidence="8">
    <location>
        <begin position="203"/>
        <end position="291"/>
    </location>
</feature>
<name>A0A3N0VM90_9GAMM</name>
<dbReference type="PANTHER" id="PTHR11138:SF5">
    <property type="entry name" value="METHIONYL-TRNA FORMYLTRANSFERASE, MITOCHONDRIAL"/>
    <property type="match status" value="1"/>
</dbReference>
<dbReference type="InParanoid" id="A0A3N0VM90"/>
<evidence type="ECO:0000259" key="7">
    <source>
        <dbReference type="Pfam" id="PF00551"/>
    </source>
</evidence>
<dbReference type="InterPro" id="IPR041711">
    <property type="entry name" value="Met-tRNA-FMT_N"/>
</dbReference>
<dbReference type="InterPro" id="IPR036477">
    <property type="entry name" value="Formyl_transf_N_sf"/>
</dbReference>
<dbReference type="PROSITE" id="PS00373">
    <property type="entry name" value="GART"/>
    <property type="match status" value="1"/>
</dbReference>
<evidence type="ECO:0000313" key="9">
    <source>
        <dbReference type="EMBL" id="ROH93138.1"/>
    </source>
</evidence>
<dbReference type="EMBL" id="RJVO01000001">
    <property type="protein sequence ID" value="ROH93138.1"/>
    <property type="molecule type" value="Genomic_DNA"/>
</dbReference>
<dbReference type="NCBIfam" id="TIGR00460">
    <property type="entry name" value="fmt"/>
    <property type="match status" value="1"/>
</dbReference>
<protein>
    <recommendedName>
        <fullName evidence="2 5">Methionyl-tRNA formyltransferase</fullName>
        <ecNumber evidence="2 5">2.1.2.9</ecNumber>
    </recommendedName>
</protein>
<dbReference type="CDD" id="cd08646">
    <property type="entry name" value="FMT_core_Met-tRNA-FMT_N"/>
    <property type="match status" value="1"/>
</dbReference>
<comment type="caution">
    <text evidence="9">The sequence shown here is derived from an EMBL/GenBank/DDBJ whole genome shotgun (WGS) entry which is preliminary data.</text>
</comment>
<evidence type="ECO:0000256" key="4">
    <source>
        <dbReference type="ARBA" id="ARBA00022917"/>
    </source>
</evidence>
<evidence type="ECO:0000256" key="3">
    <source>
        <dbReference type="ARBA" id="ARBA00022679"/>
    </source>
</evidence>
<dbReference type="Pfam" id="PF02911">
    <property type="entry name" value="Formyl_trans_C"/>
    <property type="match status" value="1"/>
</dbReference>
<feature type="region of interest" description="Disordered" evidence="6">
    <location>
        <begin position="282"/>
        <end position="311"/>
    </location>
</feature>
<dbReference type="EC" id="2.1.2.9" evidence="2 5"/>
<sequence length="311" mass="32863">MRLVFAGTPEFSVAALDALVAAGHEIVGVYTQPDRPFGRGQKLTPSPVAQRASALGLAVHKPVSLRKEPEALATLRALAPEAMVVVAYGQILPQSVLDIPRLGCLNIHASLLPRWRGAAPIQRAILAGDAETGVTIMRMDAGLDTGPMLLWESLPIGEMTAGELHDALMPMGARLIVEALRRLEAGTLPDVPQPAEGVTYATKLSKDEARIDWSLPAEEIARRIRGYNPVPGAWSLLAGERIKLLRANALPGTEAAVAGAVLANDKGGFRVGCGSDQLLVTEHQRPGGRPQGGPLSGEAGENNLRFESASQ</sequence>
<dbReference type="InterPro" id="IPR005794">
    <property type="entry name" value="Fmt"/>
</dbReference>
<dbReference type="InterPro" id="IPR001555">
    <property type="entry name" value="GART_AS"/>
</dbReference>
<dbReference type="Gene3D" id="3.40.50.12230">
    <property type="match status" value="1"/>
</dbReference>
<comment type="similarity">
    <text evidence="1 5">Belongs to the Fmt family.</text>
</comment>
<evidence type="ECO:0000256" key="5">
    <source>
        <dbReference type="HAMAP-Rule" id="MF_00182"/>
    </source>
</evidence>